<protein>
    <submittedName>
        <fullName evidence="1">Uncharacterized protein</fullName>
    </submittedName>
</protein>
<reference evidence="1" key="1">
    <citation type="submission" date="2013-03" db="EMBL/GenBank/DDBJ databases">
        <title>Genome Sequence of the Profundibacterium mesophilum strain KAUST100406-0324T from Red Sea, a novel genus in the family Rhodobacteraceae.</title>
        <authorList>
            <person name="Essack M."/>
            <person name="Alam I."/>
            <person name="Lafi F."/>
            <person name="Alawi W."/>
            <person name="Kamanu F."/>
            <person name="Al-Suwailem A."/>
            <person name="Lee O.O."/>
            <person name="Xu Y."/>
            <person name="Bajic V."/>
            <person name="Qian P.-Y."/>
            <person name="Archer J."/>
        </authorList>
    </citation>
    <scope>NUCLEOTIDE SEQUENCE</scope>
    <source>
        <strain evidence="1">KAUST100406-0324</strain>
    </source>
</reference>
<keyword evidence="2" id="KW-1185">Reference proteome</keyword>
<gene>
    <name evidence="1" type="ORF">PMES_00876</name>
</gene>
<dbReference type="EMBL" id="APKE01000011">
    <property type="protein sequence ID" value="KAF0676789.1"/>
    <property type="molecule type" value="Genomic_DNA"/>
</dbReference>
<name>A0A921NUB7_9RHOB</name>
<comment type="caution">
    <text evidence="1">The sequence shown here is derived from an EMBL/GenBank/DDBJ whole genome shotgun (WGS) entry which is preliminary data.</text>
</comment>
<proteinExistence type="predicted"/>
<organism evidence="1 2">
    <name type="scientific">Profundibacterium mesophilum KAUST100406-0324</name>
    <dbReference type="NCBI Taxonomy" id="1037889"/>
    <lineage>
        <taxon>Bacteria</taxon>
        <taxon>Pseudomonadati</taxon>
        <taxon>Pseudomonadota</taxon>
        <taxon>Alphaproteobacteria</taxon>
        <taxon>Rhodobacterales</taxon>
        <taxon>Roseobacteraceae</taxon>
        <taxon>Profundibacterium</taxon>
    </lineage>
</organism>
<evidence type="ECO:0000313" key="1">
    <source>
        <dbReference type="EMBL" id="KAF0676789.1"/>
    </source>
</evidence>
<evidence type="ECO:0000313" key="2">
    <source>
        <dbReference type="Proteomes" id="UP000698242"/>
    </source>
</evidence>
<sequence>MALAGHALMGMAANVVRGTAVPAVPACIGGYTARTIAAFAMIV</sequence>
<accession>A0A921NUB7</accession>
<dbReference type="Proteomes" id="UP000698242">
    <property type="component" value="Unassembled WGS sequence"/>
</dbReference>
<dbReference type="AlphaFoldDB" id="A0A921NUB7"/>
<dbReference type="RefSeq" id="WP_268892408.1">
    <property type="nucleotide sequence ID" value="NZ_APKE01000011.1"/>
</dbReference>